<proteinExistence type="predicted"/>
<dbReference type="AlphaFoldDB" id="A0A654LVS1"/>
<dbReference type="Proteomes" id="UP000058925">
    <property type="component" value="Chromosome"/>
</dbReference>
<evidence type="ECO:0000313" key="2">
    <source>
        <dbReference type="Proteomes" id="UP000058925"/>
    </source>
</evidence>
<keyword evidence="2" id="KW-1185">Reference proteome</keyword>
<organism evidence="1 2">
    <name type="scientific">Candidatus Nitrosocosmicus oleophilus</name>
    <dbReference type="NCBI Taxonomy" id="1353260"/>
    <lineage>
        <taxon>Archaea</taxon>
        <taxon>Nitrososphaerota</taxon>
        <taxon>Nitrososphaeria</taxon>
        <taxon>Nitrososphaerales</taxon>
        <taxon>Nitrososphaeraceae</taxon>
        <taxon>Candidatus Nitrosocosmicus</taxon>
    </lineage>
</organism>
<name>A0A654LVS1_9ARCH</name>
<dbReference type="GeneID" id="74305813"/>
<dbReference type="EMBL" id="CP012850">
    <property type="protein sequence ID" value="ALI34900.1"/>
    <property type="molecule type" value="Genomic_DNA"/>
</dbReference>
<sequence length="43" mass="4730">MISQDIQDAILQLDLFITNVKKHGTNGDLIQAAYSVKAMLLVV</sequence>
<accession>A0A654LVS1</accession>
<reference evidence="2" key="1">
    <citation type="submission" date="2015-10" db="EMBL/GenBank/DDBJ databases">
        <title>Niche specialization of a soil ammonia-oxidizing archaeon, Candidatus Nitrosocosmicus oleophilus.</title>
        <authorList>
            <person name="Jung M.-Y."/>
            <person name="Rhee S.-K."/>
        </authorList>
    </citation>
    <scope>NUCLEOTIDE SEQUENCE [LARGE SCALE GENOMIC DNA]</scope>
    <source>
        <strain evidence="2">MY3</strain>
    </source>
</reference>
<protein>
    <submittedName>
        <fullName evidence="1">Uncharacterized protein</fullName>
    </submittedName>
</protein>
<gene>
    <name evidence="1" type="ORF">NMY3_00691</name>
</gene>
<evidence type="ECO:0000313" key="1">
    <source>
        <dbReference type="EMBL" id="ALI34900.1"/>
    </source>
</evidence>
<dbReference type="RefSeq" id="WP_257720000.1">
    <property type="nucleotide sequence ID" value="NZ_CP012850.1"/>
</dbReference>
<dbReference type="KEGG" id="taa:NMY3_00691"/>